<organism evidence="2">
    <name type="scientific">marine sediment metagenome</name>
    <dbReference type="NCBI Taxonomy" id="412755"/>
    <lineage>
        <taxon>unclassified sequences</taxon>
        <taxon>metagenomes</taxon>
        <taxon>ecological metagenomes</taxon>
    </lineage>
</organism>
<sequence>MDERDEIKLPKQPPEPARGERVPALRPDDVRENPDLRGRVIRAGVGALPAVWED</sequence>
<accession>X0ZGL0</accession>
<reference evidence="2" key="1">
    <citation type="journal article" date="2014" name="Front. Microbiol.">
        <title>High frequency of phylogenetically diverse reductive dehalogenase-homologous genes in deep subseafloor sedimentary metagenomes.</title>
        <authorList>
            <person name="Kawai M."/>
            <person name="Futagami T."/>
            <person name="Toyoda A."/>
            <person name="Takaki Y."/>
            <person name="Nishi S."/>
            <person name="Hori S."/>
            <person name="Arai W."/>
            <person name="Tsubouchi T."/>
            <person name="Morono Y."/>
            <person name="Uchiyama I."/>
            <person name="Ito T."/>
            <person name="Fujiyama A."/>
            <person name="Inagaki F."/>
            <person name="Takami H."/>
        </authorList>
    </citation>
    <scope>NUCLEOTIDE SEQUENCE</scope>
    <source>
        <strain evidence="2">Expedition CK06-06</strain>
    </source>
</reference>
<name>X0ZGL0_9ZZZZ</name>
<protein>
    <submittedName>
        <fullName evidence="2">Uncharacterized protein</fullName>
    </submittedName>
</protein>
<gene>
    <name evidence="2" type="ORF">S01H1_78676</name>
</gene>
<dbReference type="EMBL" id="BARS01052968">
    <property type="protein sequence ID" value="GAG47461.1"/>
    <property type="molecule type" value="Genomic_DNA"/>
</dbReference>
<dbReference type="AlphaFoldDB" id="X0ZGL0"/>
<comment type="caution">
    <text evidence="2">The sequence shown here is derived from an EMBL/GenBank/DDBJ whole genome shotgun (WGS) entry which is preliminary data.</text>
</comment>
<feature type="compositionally biased region" description="Basic and acidic residues" evidence="1">
    <location>
        <begin position="17"/>
        <end position="33"/>
    </location>
</feature>
<evidence type="ECO:0000313" key="2">
    <source>
        <dbReference type="EMBL" id="GAG47461.1"/>
    </source>
</evidence>
<feature type="region of interest" description="Disordered" evidence="1">
    <location>
        <begin position="1"/>
        <end position="33"/>
    </location>
</feature>
<proteinExistence type="predicted"/>
<evidence type="ECO:0000256" key="1">
    <source>
        <dbReference type="SAM" id="MobiDB-lite"/>
    </source>
</evidence>